<organism evidence="1 2">
    <name type="scientific">Akanthomyces muscarius</name>
    <name type="common">Entomopathogenic fungus</name>
    <name type="synonym">Lecanicillium muscarium</name>
    <dbReference type="NCBI Taxonomy" id="2231603"/>
    <lineage>
        <taxon>Eukaryota</taxon>
        <taxon>Fungi</taxon>
        <taxon>Dikarya</taxon>
        <taxon>Ascomycota</taxon>
        <taxon>Pezizomycotina</taxon>
        <taxon>Sordariomycetes</taxon>
        <taxon>Hypocreomycetidae</taxon>
        <taxon>Hypocreales</taxon>
        <taxon>Cordycipitaceae</taxon>
        <taxon>Akanthomyces</taxon>
    </lineage>
</organism>
<dbReference type="AlphaFoldDB" id="A0A9W8QR67"/>
<evidence type="ECO:0000313" key="2">
    <source>
        <dbReference type="Proteomes" id="UP001144673"/>
    </source>
</evidence>
<reference evidence="1" key="1">
    <citation type="journal article" date="2023" name="Access Microbiol">
        <title>De-novo genome assembly for Akanthomyces muscarius, a biocontrol agent of insect agricultural pests.</title>
        <authorList>
            <person name="Erdos Z."/>
            <person name="Studholme D.J."/>
            <person name="Raymond B."/>
            <person name="Sharma M."/>
        </authorList>
    </citation>
    <scope>NUCLEOTIDE SEQUENCE</scope>
    <source>
        <strain evidence="1">Ve6</strain>
    </source>
</reference>
<evidence type="ECO:0000313" key="1">
    <source>
        <dbReference type="EMBL" id="KAJ4164792.1"/>
    </source>
</evidence>
<dbReference type="Proteomes" id="UP001144673">
    <property type="component" value="Chromosome 1"/>
</dbReference>
<proteinExistence type="predicted"/>
<protein>
    <submittedName>
        <fullName evidence="1">Uncharacterized protein</fullName>
    </submittedName>
</protein>
<dbReference type="GeneID" id="80893611"/>
<dbReference type="PROSITE" id="PS51257">
    <property type="entry name" value="PROKAR_LIPOPROTEIN"/>
    <property type="match status" value="1"/>
</dbReference>
<gene>
    <name evidence="1" type="ORF">LMH87_006452</name>
</gene>
<keyword evidence="2" id="KW-1185">Reference proteome</keyword>
<dbReference type="EMBL" id="JAJHUN010000001">
    <property type="protein sequence ID" value="KAJ4164792.1"/>
    <property type="molecule type" value="Genomic_DNA"/>
</dbReference>
<sequence>MGKRPIRTCGSDQVDTALSPSNSIYWTGACDRGRDLVQCPLKPSPSPVSYSIFQCRSSNNGGTPST</sequence>
<dbReference type="RefSeq" id="XP_056059707.1">
    <property type="nucleotide sequence ID" value="XM_056204341.1"/>
</dbReference>
<accession>A0A9W8QR67</accession>
<dbReference type="KEGG" id="amus:LMH87_006452"/>
<name>A0A9W8QR67_AKAMU</name>
<comment type="caution">
    <text evidence="1">The sequence shown here is derived from an EMBL/GenBank/DDBJ whole genome shotgun (WGS) entry which is preliminary data.</text>
</comment>